<dbReference type="InterPro" id="IPR039657">
    <property type="entry name" value="Dimethylallyltransferase"/>
</dbReference>
<evidence type="ECO:0000256" key="8">
    <source>
        <dbReference type="ARBA" id="ARBA00022842"/>
    </source>
</evidence>
<evidence type="ECO:0000256" key="12">
    <source>
        <dbReference type="RuleBase" id="RU003784"/>
    </source>
</evidence>
<evidence type="ECO:0000256" key="4">
    <source>
        <dbReference type="ARBA" id="ARBA00022679"/>
    </source>
</evidence>
<dbReference type="Proteomes" id="UP001056539">
    <property type="component" value="Chromosome"/>
</dbReference>
<accession>A0AAX3BJ76</accession>
<dbReference type="GO" id="GO:0005524">
    <property type="term" value="F:ATP binding"/>
    <property type="evidence" value="ECO:0007669"/>
    <property type="project" value="UniProtKB-UniRule"/>
</dbReference>
<comment type="cofactor">
    <cofactor evidence="1 10">
        <name>Mg(2+)</name>
        <dbReference type="ChEBI" id="CHEBI:18420"/>
    </cofactor>
</comment>
<keyword evidence="8 10" id="KW-0460">Magnesium</keyword>
<dbReference type="Gene3D" id="1.10.20.140">
    <property type="match status" value="1"/>
</dbReference>
<evidence type="ECO:0000313" key="15">
    <source>
        <dbReference type="Proteomes" id="UP001056539"/>
    </source>
</evidence>
<keyword evidence="6 10" id="KW-0547">Nucleotide-binding</keyword>
<evidence type="ECO:0000256" key="11">
    <source>
        <dbReference type="RuleBase" id="RU003783"/>
    </source>
</evidence>
<evidence type="ECO:0000256" key="3">
    <source>
        <dbReference type="ARBA" id="ARBA00005842"/>
    </source>
</evidence>
<dbReference type="GO" id="GO:0006400">
    <property type="term" value="P:tRNA modification"/>
    <property type="evidence" value="ECO:0007669"/>
    <property type="project" value="TreeGrafter"/>
</dbReference>
<evidence type="ECO:0000256" key="13">
    <source>
        <dbReference type="RuleBase" id="RU003785"/>
    </source>
</evidence>
<dbReference type="Pfam" id="PF01715">
    <property type="entry name" value="IPPT"/>
    <property type="match status" value="1"/>
</dbReference>
<dbReference type="EMBL" id="CP073355">
    <property type="protein sequence ID" value="URA11371.1"/>
    <property type="molecule type" value="Genomic_DNA"/>
</dbReference>
<keyword evidence="7 10" id="KW-0067">ATP-binding</keyword>
<keyword evidence="4 10" id="KW-0808">Transferase</keyword>
<dbReference type="EC" id="2.5.1.75" evidence="10"/>
<keyword evidence="15" id="KW-1185">Reference proteome</keyword>
<dbReference type="Gene3D" id="3.40.50.300">
    <property type="entry name" value="P-loop containing nucleotide triphosphate hydrolases"/>
    <property type="match status" value="1"/>
</dbReference>
<comment type="caution">
    <text evidence="10">Lacks conserved residue(s) required for the propagation of feature annotation.</text>
</comment>
<feature type="binding site" evidence="10">
    <location>
        <begin position="11"/>
        <end position="16"/>
    </location>
    <ligand>
        <name>substrate</name>
    </ligand>
</feature>
<dbReference type="InterPro" id="IPR027417">
    <property type="entry name" value="P-loop_NTPase"/>
</dbReference>
<feature type="binding site" evidence="10">
    <location>
        <begin position="9"/>
        <end position="16"/>
    </location>
    <ligand>
        <name>ATP</name>
        <dbReference type="ChEBI" id="CHEBI:30616"/>
    </ligand>
</feature>
<reference evidence="14" key="2">
    <citation type="submission" date="2022-06" db="EMBL/GenBank/DDBJ databases">
        <title>Thermospira aquatica gen. nov., sp. nov.</title>
        <authorList>
            <person name="Ben Ali Gam Z."/>
            <person name="Labat M."/>
        </authorList>
    </citation>
    <scope>NUCLEOTIDE SEQUENCE</scope>
    <source>
        <strain evidence="14">F1F22</strain>
    </source>
</reference>
<comment type="function">
    <text evidence="2 10 12">Catalyzes the transfer of a dimethylallyl group onto the adenine at position 37 in tRNAs that read codons beginning with uridine, leading to the formation of N6-(dimethylallyl)adenosine (i(6)A).</text>
</comment>
<dbReference type="PANTHER" id="PTHR11088">
    <property type="entry name" value="TRNA DIMETHYLALLYLTRANSFERASE"/>
    <property type="match status" value="1"/>
</dbReference>
<dbReference type="CDD" id="cd02019">
    <property type="entry name" value="NK"/>
    <property type="match status" value="1"/>
</dbReference>
<evidence type="ECO:0000256" key="1">
    <source>
        <dbReference type="ARBA" id="ARBA00001946"/>
    </source>
</evidence>
<evidence type="ECO:0000256" key="6">
    <source>
        <dbReference type="ARBA" id="ARBA00022741"/>
    </source>
</evidence>
<dbReference type="SUPFAM" id="SSF52540">
    <property type="entry name" value="P-loop containing nucleoside triphosphate hydrolases"/>
    <property type="match status" value="2"/>
</dbReference>
<gene>
    <name evidence="10 14" type="primary">miaA</name>
    <name evidence="14" type="ORF">KDW03_05180</name>
</gene>
<feature type="site" description="Interaction with substrate tRNA" evidence="10">
    <location>
        <position position="122"/>
    </location>
</feature>
<evidence type="ECO:0000256" key="9">
    <source>
        <dbReference type="ARBA" id="ARBA00049563"/>
    </source>
</evidence>
<sequence length="313" mass="36063">MAGIIAVVGPTASGKSEIAVRLALTCGGEIVSCDSVQIYRGLDIGSAKPSLAIREVVPHHCLDRIDPPESVSAGLYKRMAEEAICDILRRGKIPIVVGGTGLYFNALYYGLFEGPVATPEQRKKYAFLSLEELLQRVAEVDPEWFASNETKDRRRLTRVLEVYDIAREKLSTLQKKNKRLDVTWYIVAPQWPREVLYQRIDRRAIHMVQEGLIEETEKLCKQWGKDAFALQSLGYKQVLEYLEGCYDKQTMIETIQRETRRYAKRQLTWFRKNKDIHWFYPSEEEKVTHNILSWLETQSFSEEVGFVEGTPWP</sequence>
<dbReference type="InterPro" id="IPR018022">
    <property type="entry name" value="IPT"/>
</dbReference>
<dbReference type="HAMAP" id="MF_00185">
    <property type="entry name" value="IPP_trans"/>
    <property type="match status" value="1"/>
</dbReference>
<comment type="catalytic activity">
    <reaction evidence="9 10 11">
        <text>adenosine(37) in tRNA + dimethylallyl diphosphate = N(6)-dimethylallyladenosine(37) in tRNA + diphosphate</text>
        <dbReference type="Rhea" id="RHEA:26482"/>
        <dbReference type="Rhea" id="RHEA-COMP:10162"/>
        <dbReference type="Rhea" id="RHEA-COMP:10375"/>
        <dbReference type="ChEBI" id="CHEBI:33019"/>
        <dbReference type="ChEBI" id="CHEBI:57623"/>
        <dbReference type="ChEBI" id="CHEBI:74411"/>
        <dbReference type="ChEBI" id="CHEBI:74415"/>
        <dbReference type="EC" id="2.5.1.75"/>
    </reaction>
</comment>
<organism evidence="14 15">
    <name type="scientific">Thermospira aquatica</name>
    <dbReference type="NCBI Taxonomy" id="2828656"/>
    <lineage>
        <taxon>Bacteria</taxon>
        <taxon>Pseudomonadati</taxon>
        <taxon>Spirochaetota</taxon>
        <taxon>Spirochaetia</taxon>
        <taxon>Brevinematales</taxon>
        <taxon>Thermospiraceae</taxon>
        <taxon>Thermospira</taxon>
    </lineage>
</organism>
<evidence type="ECO:0000313" key="14">
    <source>
        <dbReference type="EMBL" id="URA11371.1"/>
    </source>
</evidence>
<evidence type="ECO:0000256" key="2">
    <source>
        <dbReference type="ARBA" id="ARBA00003213"/>
    </source>
</evidence>
<comment type="subunit">
    <text evidence="10">Monomer.</text>
</comment>
<evidence type="ECO:0000256" key="7">
    <source>
        <dbReference type="ARBA" id="ARBA00022840"/>
    </source>
</evidence>
<feature type="site" description="Interaction with substrate tRNA" evidence="10">
    <location>
        <position position="100"/>
    </location>
</feature>
<protein>
    <recommendedName>
        <fullName evidence="10">tRNA dimethylallyltransferase</fullName>
        <ecNumber evidence="10">2.5.1.75</ecNumber>
    </recommendedName>
    <alternativeName>
        <fullName evidence="10">Dimethylallyl diphosphate:tRNA dimethylallyltransferase</fullName>
        <shortName evidence="10">DMAPP:tRNA dimethylallyltransferase</shortName>
        <shortName evidence="10">DMATase</shortName>
    </alternativeName>
    <alternativeName>
        <fullName evidence="10">Isopentenyl-diphosphate:tRNA isopentenyltransferase</fullName>
        <shortName evidence="10">IPP transferase</shortName>
        <shortName evidence="10">IPPT</shortName>
        <shortName evidence="10">IPTase</shortName>
    </alternativeName>
</protein>
<proteinExistence type="inferred from homology"/>
<name>A0AAX3BJ76_9SPIR</name>
<dbReference type="PANTHER" id="PTHR11088:SF60">
    <property type="entry name" value="TRNA DIMETHYLALLYLTRANSFERASE"/>
    <property type="match status" value="1"/>
</dbReference>
<comment type="similarity">
    <text evidence="3 10 13">Belongs to the IPP transferase family.</text>
</comment>
<feature type="region of interest" description="Interaction with substrate tRNA" evidence="10">
    <location>
        <begin position="34"/>
        <end position="37"/>
    </location>
</feature>
<evidence type="ECO:0000256" key="10">
    <source>
        <dbReference type="HAMAP-Rule" id="MF_00185"/>
    </source>
</evidence>
<dbReference type="AlphaFoldDB" id="A0AAX3BJ76"/>
<dbReference type="KEGG" id="taqu:KDW03_05180"/>
<dbReference type="NCBIfam" id="TIGR00174">
    <property type="entry name" value="miaA"/>
    <property type="match status" value="1"/>
</dbReference>
<evidence type="ECO:0000256" key="5">
    <source>
        <dbReference type="ARBA" id="ARBA00022694"/>
    </source>
</evidence>
<keyword evidence="5 10" id="KW-0819">tRNA processing</keyword>
<reference evidence="14" key="1">
    <citation type="submission" date="2021-04" db="EMBL/GenBank/DDBJ databases">
        <authorList>
            <person name="Postec A."/>
        </authorList>
    </citation>
    <scope>NUCLEOTIDE SEQUENCE</scope>
    <source>
        <strain evidence="14">F1F22</strain>
    </source>
</reference>
<dbReference type="GO" id="GO:0052381">
    <property type="term" value="F:tRNA dimethylallyltransferase activity"/>
    <property type="evidence" value="ECO:0007669"/>
    <property type="project" value="UniProtKB-UniRule"/>
</dbReference>